<dbReference type="EMBL" id="CAJOBC010003405">
    <property type="protein sequence ID" value="CAF3782143.1"/>
    <property type="molecule type" value="Genomic_DNA"/>
</dbReference>
<dbReference type="AlphaFoldDB" id="A0A814HL17"/>
<dbReference type="PROSITE" id="PS50297">
    <property type="entry name" value="ANK_REP_REGION"/>
    <property type="match status" value="1"/>
</dbReference>
<dbReference type="GO" id="GO:0004672">
    <property type="term" value="F:protein kinase activity"/>
    <property type="evidence" value="ECO:0007669"/>
    <property type="project" value="InterPro"/>
</dbReference>
<gene>
    <name evidence="4" type="ORF">GPM918_LOCUS14258</name>
    <name evidence="5" type="ORF">SRO942_LOCUS14258</name>
</gene>
<dbReference type="PANTHER" id="PTHR23060:SF3">
    <property type="entry name" value="TESTIS EXPRESSED 14, INTERCELLULAR BRIDGE FORMING FACTOR"/>
    <property type="match status" value="1"/>
</dbReference>
<dbReference type="InterPro" id="IPR036770">
    <property type="entry name" value="Ankyrin_rpt-contain_sf"/>
</dbReference>
<dbReference type="PROSITE" id="PS50088">
    <property type="entry name" value="ANK_REPEAT"/>
    <property type="match status" value="2"/>
</dbReference>
<dbReference type="GO" id="GO:0043063">
    <property type="term" value="P:intercellular bridge organization"/>
    <property type="evidence" value="ECO:0007669"/>
    <property type="project" value="InterPro"/>
</dbReference>
<dbReference type="GO" id="GO:0045171">
    <property type="term" value="C:intercellular bridge"/>
    <property type="evidence" value="ECO:0007669"/>
    <property type="project" value="TreeGrafter"/>
</dbReference>
<dbReference type="Proteomes" id="UP000663829">
    <property type="component" value="Unassembled WGS sequence"/>
</dbReference>
<feature type="repeat" description="ANK" evidence="1">
    <location>
        <begin position="37"/>
        <end position="69"/>
    </location>
</feature>
<evidence type="ECO:0000256" key="2">
    <source>
        <dbReference type="SAM" id="MobiDB-lite"/>
    </source>
</evidence>
<dbReference type="Gene3D" id="1.10.510.10">
    <property type="entry name" value="Transferase(Phosphotransferase) domain 1"/>
    <property type="match status" value="1"/>
</dbReference>
<evidence type="ECO:0000256" key="1">
    <source>
        <dbReference type="PROSITE-ProRule" id="PRU00023"/>
    </source>
</evidence>
<evidence type="ECO:0000313" key="4">
    <source>
        <dbReference type="EMBL" id="CAF1010838.1"/>
    </source>
</evidence>
<dbReference type="GO" id="GO:0051306">
    <property type="term" value="P:mitotic sister chromatid separation"/>
    <property type="evidence" value="ECO:0007669"/>
    <property type="project" value="InterPro"/>
</dbReference>
<keyword evidence="6" id="KW-1185">Reference proteome</keyword>
<dbReference type="GO" id="GO:0008608">
    <property type="term" value="P:attachment of spindle microtubules to kinetochore"/>
    <property type="evidence" value="ECO:0007669"/>
    <property type="project" value="InterPro"/>
</dbReference>
<protein>
    <recommendedName>
        <fullName evidence="3">Protein kinase domain-containing protein</fullName>
    </recommendedName>
</protein>
<dbReference type="InterPro" id="IPR000719">
    <property type="entry name" value="Prot_kinase_dom"/>
</dbReference>
<proteinExistence type="predicted"/>
<dbReference type="PANTHER" id="PTHR23060">
    <property type="entry name" value="TESTIS EXPRESSED GENE 14"/>
    <property type="match status" value="1"/>
</dbReference>
<name>A0A814HL17_9BILA</name>
<evidence type="ECO:0000313" key="6">
    <source>
        <dbReference type="Proteomes" id="UP000663829"/>
    </source>
</evidence>
<dbReference type="Proteomes" id="UP000681722">
    <property type="component" value="Unassembled WGS sequence"/>
</dbReference>
<evidence type="ECO:0000259" key="3">
    <source>
        <dbReference type="PROSITE" id="PS50011"/>
    </source>
</evidence>
<dbReference type="GO" id="GO:0005524">
    <property type="term" value="F:ATP binding"/>
    <property type="evidence" value="ECO:0007669"/>
    <property type="project" value="InterPro"/>
</dbReference>
<feature type="compositionally biased region" description="Polar residues" evidence="2">
    <location>
        <begin position="626"/>
        <end position="647"/>
    </location>
</feature>
<comment type="caution">
    <text evidence="4">The sequence shown here is derived from an EMBL/GenBank/DDBJ whole genome shotgun (WGS) entry which is preliminary data.</text>
</comment>
<dbReference type="GO" id="GO:0007094">
    <property type="term" value="P:mitotic spindle assembly checkpoint signaling"/>
    <property type="evidence" value="ECO:0007669"/>
    <property type="project" value="InterPro"/>
</dbReference>
<reference evidence="4" key="1">
    <citation type="submission" date="2021-02" db="EMBL/GenBank/DDBJ databases">
        <authorList>
            <person name="Nowell W R."/>
        </authorList>
    </citation>
    <scope>NUCLEOTIDE SEQUENCE</scope>
</reference>
<dbReference type="SUPFAM" id="SSF48403">
    <property type="entry name" value="Ankyrin repeat"/>
    <property type="match status" value="1"/>
</dbReference>
<keyword evidence="1" id="KW-0040">ANK repeat</keyword>
<dbReference type="SMART" id="SM00248">
    <property type="entry name" value="ANK"/>
    <property type="match status" value="2"/>
</dbReference>
<dbReference type="Pfam" id="PF12796">
    <property type="entry name" value="Ank_2"/>
    <property type="match status" value="1"/>
</dbReference>
<organism evidence="4 6">
    <name type="scientific">Didymodactylos carnosus</name>
    <dbReference type="NCBI Taxonomy" id="1234261"/>
    <lineage>
        <taxon>Eukaryota</taxon>
        <taxon>Metazoa</taxon>
        <taxon>Spiralia</taxon>
        <taxon>Gnathifera</taxon>
        <taxon>Rotifera</taxon>
        <taxon>Eurotatoria</taxon>
        <taxon>Bdelloidea</taxon>
        <taxon>Philodinida</taxon>
        <taxon>Philodinidae</taxon>
        <taxon>Didymodactylos</taxon>
    </lineage>
</organism>
<feature type="repeat" description="ANK" evidence="1">
    <location>
        <begin position="70"/>
        <end position="102"/>
    </location>
</feature>
<dbReference type="OrthoDB" id="19174at2759"/>
<dbReference type="PROSITE" id="PS50011">
    <property type="entry name" value="PROTEIN_KINASE_DOM"/>
    <property type="match status" value="1"/>
</dbReference>
<feature type="compositionally biased region" description="Acidic residues" evidence="2">
    <location>
        <begin position="648"/>
        <end position="657"/>
    </location>
</feature>
<dbReference type="GO" id="GO:0000776">
    <property type="term" value="C:kinetochore"/>
    <property type="evidence" value="ECO:0007669"/>
    <property type="project" value="TreeGrafter"/>
</dbReference>
<dbReference type="InterPro" id="IPR011009">
    <property type="entry name" value="Kinase-like_dom_sf"/>
</dbReference>
<dbReference type="InterPro" id="IPR039339">
    <property type="entry name" value="Tex14"/>
</dbReference>
<feature type="domain" description="Protein kinase" evidence="3">
    <location>
        <begin position="207"/>
        <end position="488"/>
    </location>
</feature>
<feature type="compositionally biased region" description="Acidic residues" evidence="2">
    <location>
        <begin position="666"/>
        <end position="676"/>
    </location>
</feature>
<dbReference type="GO" id="GO:0007140">
    <property type="term" value="P:male meiotic nuclear division"/>
    <property type="evidence" value="ECO:0007669"/>
    <property type="project" value="InterPro"/>
</dbReference>
<dbReference type="EMBL" id="CAJNOQ010003405">
    <property type="protein sequence ID" value="CAF1010838.1"/>
    <property type="molecule type" value="Genomic_DNA"/>
</dbReference>
<dbReference type="GO" id="GO:0030496">
    <property type="term" value="C:midbody"/>
    <property type="evidence" value="ECO:0007669"/>
    <property type="project" value="TreeGrafter"/>
</dbReference>
<evidence type="ECO:0000313" key="5">
    <source>
        <dbReference type="EMBL" id="CAF3782143.1"/>
    </source>
</evidence>
<dbReference type="SUPFAM" id="SSF56112">
    <property type="entry name" value="Protein kinase-like (PK-like)"/>
    <property type="match status" value="1"/>
</dbReference>
<dbReference type="Pfam" id="PF00069">
    <property type="entry name" value="Pkinase"/>
    <property type="match status" value="1"/>
</dbReference>
<feature type="region of interest" description="Disordered" evidence="2">
    <location>
        <begin position="626"/>
        <end position="676"/>
    </location>
</feature>
<sequence length="747" mass="85967">MAPSTIEDVCIHARYGQSAKIRKAIKQGIDINTLNIFGESPLACALLHKQMICVEFLLANGADPNLRLAGGYTAVHIACRLGKLSVLKLLIQKQGDLFLRDDAGLTPISYWAYSQYSINRRQKTLAYIDYLYPSALNELYIDRPLVKQIRTPVVKTDVYDRPSIDVTRRFDVPTSPKSARSPPLTNVSSDLTCIYPCDISDLTPVQGSIHYRVSQYCHVRVMLLNYQKVTCKCIDEQLRRVTRYSSSYNDLLRNELENIRRVQNFDNIIKCVSVLYNERIPSIIDYLIFEPIYRESLYCVLHKQHKYPKVRTISEILHAILSAVQYLHDERILHLNITSHAVYFTRYKQVKLGNFEYAVTWISNPLNQELRDIHDALAPNFYYEWLAPELFGNTYDNIRPTNKCDIYSIGVLLWELVQRKLPFKGYSKEQLCDFYRNEYQEGDPSLTLPTNKYAVPAVFYKFLQSTLCLSPSKRSDIDDLVKLCNDWPLAMRYKSVSLDPLQKRSTSNSARVTSVIPTQSSQSVLNLLRDPHRSLNPLQHVVTNQQQQINFDTLCESQKRLILGDNEDEDENVIEDDVEVYVKSYGRPVAKTTPYSRYLTNYKLDSPQAFPDTAVDQKRLIEEGNETNSFIPDNNFSNQTNFTSDNTYADEDEEDNENSYSSSSSADDDGELETDDYIDHHPYRLSSTHSLPYDDNFGNKHNQDDVEAFGPYRRDFGNDALNACVPHSLASYNQQSIYRSSTPKRKT</sequence>
<dbReference type="Gene3D" id="1.25.40.20">
    <property type="entry name" value="Ankyrin repeat-containing domain"/>
    <property type="match status" value="1"/>
</dbReference>
<accession>A0A814HL17</accession>
<dbReference type="InterPro" id="IPR002110">
    <property type="entry name" value="Ankyrin_rpt"/>
</dbReference>